<dbReference type="Pfam" id="PF08341">
    <property type="entry name" value="TED"/>
    <property type="match status" value="1"/>
</dbReference>
<keyword evidence="2" id="KW-1133">Transmembrane helix</keyword>
<keyword evidence="2" id="KW-0812">Transmembrane</keyword>
<feature type="region of interest" description="Disordered" evidence="1">
    <location>
        <begin position="336"/>
        <end position="384"/>
    </location>
</feature>
<evidence type="ECO:0000313" key="5">
    <source>
        <dbReference type="Proteomes" id="UP000619479"/>
    </source>
</evidence>
<keyword evidence="5" id="KW-1185">Reference proteome</keyword>
<evidence type="ECO:0000256" key="1">
    <source>
        <dbReference type="SAM" id="MobiDB-lite"/>
    </source>
</evidence>
<dbReference type="InterPro" id="IPR013552">
    <property type="entry name" value="Thioester_dom"/>
</dbReference>
<dbReference type="EMBL" id="BOMH01000031">
    <property type="protein sequence ID" value="GID66206.1"/>
    <property type="molecule type" value="Genomic_DNA"/>
</dbReference>
<sequence>MRASTAPSEIDLCHPPGAGRYLKEVHYVMLGSRGRRWAHAALAAAAGGALLIGSAAPAAADEATTGIPQTTRDSSVSLLLDGKTVNTAGISFEIKGQGTVPAFCIDFHTPLGTNKPYSEGTWGESEVKNLAKVQWVLAHSYPNGDSAALLKAAGVQMPQVDQKRQNALLYFGTQTAIWHFSDNITLGDWNASARLGSQKDYAVIKGLYDYLTTHASDQPEPAAQLAVTPAAATAKVGDKAGPFTVAGPASDVKVVVSGGSAVDAAGKPVTTTSNGGQFWLTATGAGKVAVKLTAEDSVSFGRVFLYSGGKDRHQKIILGSSIGKTVTAGAEATFTPTPAASSSSSAPAASSSSSVPPATGGPSQSPSQSASESSSADVPVASTSPTSGGALALTGSATGPVIGGGALLLVVGAGLLLMVRRRRTRFIS</sequence>
<feature type="domain" description="Thioester" evidence="3">
    <location>
        <begin position="101"/>
        <end position="216"/>
    </location>
</feature>
<dbReference type="NCBIfam" id="TIGR03934">
    <property type="entry name" value="TQXA_dom"/>
    <property type="match status" value="1"/>
</dbReference>
<gene>
    <name evidence="4" type="ORF">Acy02nite_40870</name>
</gene>
<organism evidence="4 5">
    <name type="scientific">Actinoplanes cyaneus</name>
    <dbReference type="NCBI Taxonomy" id="52696"/>
    <lineage>
        <taxon>Bacteria</taxon>
        <taxon>Bacillati</taxon>
        <taxon>Actinomycetota</taxon>
        <taxon>Actinomycetes</taxon>
        <taxon>Micromonosporales</taxon>
        <taxon>Micromonosporaceae</taxon>
        <taxon>Actinoplanes</taxon>
    </lineage>
</organism>
<evidence type="ECO:0000256" key="2">
    <source>
        <dbReference type="SAM" id="Phobius"/>
    </source>
</evidence>
<dbReference type="AlphaFoldDB" id="A0A919IKG3"/>
<dbReference type="InterPro" id="IPR023849">
    <property type="entry name" value="TQXA_dom"/>
</dbReference>
<protein>
    <recommendedName>
        <fullName evidence="3">Thioester domain-containing protein</fullName>
    </recommendedName>
</protein>
<proteinExistence type="predicted"/>
<dbReference type="Proteomes" id="UP000619479">
    <property type="component" value="Unassembled WGS sequence"/>
</dbReference>
<dbReference type="Gene3D" id="1.10.150.480">
    <property type="match status" value="1"/>
</dbReference>
<accession>A0A919IKG3</accession>
<reference evidence="4" key="1">
    <citation type="submission" date="2021-01" db="EMBL/GenBank/DDBJ databases">
        <title>Whole genome shotgun sequence of Actinoplanes cyaneus NBRC 14990.</title>
        <authorList>
            <person name="Komaki H."/>
            <person name="Tamura T."/>
        </authorList>
    </citation>
    <scope>NUCLEOTIDE SEQUENCE</scope>
    <source>
        <strain evidence="4">NBRC 14990</strain>
    </source>
</reference>
<keyword evidence="2" id="KW-0472">Membrane</keyword>
<comment type="caution">
    <text evidence="4">The sequence shown here is derived from an EMBL/GenBank/DDBJ whole genome shotgun (WGS) entry which is preliminary data.</text>
</comment>
<evidence type="ECO:0000259" key="3">
    <source>
        <dbReference type="Pfam" id="PF08341"/>
    </source>
</evidence>
<evidence type="ECO:0000313" key="4">
    <source>
        <dbReference type="EMBL" id="GID66206.1"/>
    </source>
</evidence>
<feature type="transmembrane region" description="Helical" evidence="2">
    <location>
        <begin position="401"/>
        <end position="419"/>
    </location>
</feature>
<name>A0A919IKG3_9ACTN</name>